<dbReference type="Gene3D" id="1.10.10.10">
    <property type="entry name" value="Winged helix-like DNA-binding domain superfamily/Winged helix DNA-binding domain"/>
    <property type="match status" value="1"/>
</dbReference>
<dbReference type="InterPro" id="IPR051011">
    <property type="entry name" value="Metal_resp_trans_reg"/>
</dbReference>
<keyword evidence="6" id="KW-1185">Reference proteome</keyword>
<dbReference type="GO" id="GO:0003677">
    <property type="term" value="F:DNA binding"/>
    <property type="evidence" value="ECO:0007669"/>
    <property type="project" value="UniProtKB-KW"/>
</dbReference>
<evidence type="ECO:0000256" key="2">
    <source>
        <dbReference type="ARBA" id="ARBA00023125"/>
    </source>
</evidence>
<comment type="caution">
    <text evidence="5">The sequence shown here is derived from an EMBL/GenBank/DDBJ whole genome shotgun (WGS) entry which is preliminary data.</text>
</comment>
<dbReference type="InParanoid" id="U5DJI4"/>
<proteinExistence type="predicted"/>
<sequence length="124" mass="13901">MFAVADDLCEIAHATDPASLRDWGERVLPLEKAQRMAEVFKVLADANRLRRLAARAEREESACDLAAIAALNESAVSHQVLMPRAMRLVRYRKQGGKIYCTLDDCQVLDLYRAAAYYFNEPGAL</sequence>
<organism evidence="5 6">
    <name type="scientific">Rubidibacter lacunae KORDI 51-2</name>
    <dbReference type="NCBI Taxonomy" id="582515"/>
    <lineage>
        <taxon>Bacteria</taxon>
        <taxon>Bacillati</taxon>
        <taxon>Cyanobacteriota</taxon>
        <taxon>Cyanophyceae</taxon>
        <taxon>Oscillatoriophycideae</taxon>
        <taxon>Chroococcales</taxon>
        <taxon>Aphanothecaceae</taxon>
        <taxon>Rubidibacter</taxon>
    </lineage>
</organism>
<dbReference type="SMART" id="SM00418">
    <property type="entry name" value="HTH_ARSR"/>
    <property type="match status" value="1"/>
</dbReference>
<evidence type="ECO:0000259" key="4">
    <source>
        <dbReference type="PROSITE" id="PS50987"/>
    </source>
</evidence>
<dbReference type="STRING" id="582515.KR51_00015160"/>
<keyword evidence="3" id="KW-0804">Transcription</keyword>
<dbReference type="PROSITE" id="PS50987">
    <property type="entry name" value="HTH_ARSR_2"/>
    <property type="match status" value="1"/>
</dbReference>
<accession>U5DJI4</accession>
<keyword evidence="1" id="KW-0805">Transcription regulation</keyword>
<evidence type="ECO:0000256" key="1">
    <source>
        <dbReference type="ARBA" id="ARBA00023015"/>
    </source>
</evidence>
<keyword evidence="2" id="KW-0238">DNA-binding</keyword>
<dbReference type="Proteomes" id="UP000016960">
    <property type="component" value="Unassembled WGS sequence"/>
</dbReference>
<dbReference type="SUPFAM" id="SSF46785">
    <property type="entry name" value="Winged helix' DNA-binding domain"/>
    <property type="match status" value="1"/>
</dbReference>
<name>U5DJI4_9CHRO</name>
<dbReference type="CDD" id="cd00090">
    <property type="entry name" value="HTH_ARSR"/>
    <property type="match status" value="1"/>
</dbReference>
<gene>
    <name evidence="5" type="ORF">KR51_00015160</name>
</gene>
<evidence type="ECO:0000313" key="6">
    <source>
        <dbReference type="Proteomes" id="UP000016960"/>
    </source>
</evidence>
<dbReference type="GO" id="GO:0003700">
    <property type="term" value="F:DNA-binding transcription factor activity"/>
    <property type="evidence" value="ECO:0007669"/>
    <property type="project" value="InterPro"/>
</dbReference>
<evidence type="ECO:0000256" key="3">
    <source>
        <dbReference type="ARBA" id="ARBA00023163"/>
    </source>
</evidence>
<reference evidence="5 6" key="1">
    <citation type="submission" date="2013-05" db="EMBL/GenBank/DDBJ databases">
        <title>Draft genome sequence of Rubidibacter lacunae KORDI 51-2.</title>
        <authorList>
            <person name="Choi D.H."/>
            <person name="Noh J.H."/>
            <person name="Kwon K.-K."/>
            <person name="Lee J.-H."/>
            <person name="Ryu J.-Y."/>
        </authorList>
    </citation>
    <scope>NUCLEOTIDE SEQUENCE [LARGE SCALE GENOMIC DNA]</scope>
    <source>
        <strain evidence="5 6">KORDI 51-2</strain>
    </source>
</reference>
<dbReference type="PANTHER" id="PTHR43132:SF6">
    <property type="entry name" value="HTH-TYPE TRANSCRIPTIONAL REPRESSOR CZRA"/>
    <property type="match status" value="1"/>
</dbReference>
<feature type="domain" description="HTH arsR-type" evidence="4">
    <location>
        <begin position="28"/>
        <end position="122"/>
    </location>
</feature>
<dbReference type="PRINTS" id="PR00778">
    <property type="entry name" value="HTHARSR"/>
</dbReference>
<dbReference type="InterPro" id="IPR036390">
    <property type="entry name" value="WH_DNA-bd_sf"/>
</dbReference>
<evidence type="ECO:0000313" key="5">
    <source>
        <dbReference type="EMBL" id="ERN41851.1"/>
    </source>
</evidence>
<dbReference type="InterPro" id="IPR036388">
    <property type="entry name" value="WH-like_DNA-bd_sf"/>
</dbReference>
<protein>
    <submittedName>
        <fullName evidence="5">Putative transcriptional regulator</fullName>
    </submittedName>
</protein>
<dbReference type="AlphaFoldDB" id="U5DJI4"/>
<dbReference type="EMBL" id="ASSJ01000040">
    <property type="protein sequence ID" value="ERN41851.1"/>
    <property type="molecule type" value="Genomic_DNA"/>
</dbReference>
<dbReference type="PANTHER" id="PTHR43132">
    <property type="entry name" value="ARSENICAL RESISTANCE OPERON REPRESSOR ARSR-RELATED"/>
    <property type="match status" value="1"/>
</dbReference>
<dbReference type="eggNOG" id="COG0640">
    <property type="taxonomic scope" value="Bacteria"/>
</dbReference>
<dbReference type="OrthoDB" id="9794330at2"/>
<dbReference type="InterPro" id="IPR001845">
    <property type="entry name" value="HTH_ArsR_DNA-bd_dom"/>
</dbReference>
<dbReference type="InterPro" id="IPR011991">
    <property type="entry name" value="ArsR-like_HTH"/>
</dbReference>